<dbReference type="RefSeq" id="WP_009257800.1">
    <property type="nucleotide sequence ID" value="NZ_BAABZG010000001.1"/>
</dbReference>
<protein>
    <submittedName>
        <fullName evidence="1">Uncharacterized protein</fullName>
    </submittedName>
</protein>
<dbReference type="EMBL" id="CYZT01000001">
    <property type="protein sequence ID" value="CUN53214.1"/>
    <property type="molecule type" value="Genomic_DNA"/>
</dbReference>
<dbReference type="Proteomes" id="UP000434475">
    <property type="component" value="Unassembled WGS sequence"/>
</dbReference>
<evidence type="ECO:0000313" key="2">
    <source>
        <dbReference type="EMBL" id="MSB20709.1"/>
    </source>
</evidence>
<gene>
    <name evidence="1" type="ORF">ERS852411_00047</name>
    <name evidence="2" type="ORF">GKE97_14435</name>
</gene>
<proteinExistence type="predicted"/>
<evidence type="ECO:0000313" key="4">
    <source>
        <dbReference type="Proteomes" id="UP000434475"/>
    </source>
</evidence>
<dbReference type="AlphaFoldDB" id="A0A173XNB4"/>
<evidence type="ECO:0000313" key="3">
    <source>
        <dbReference type="Proteomes" id="UP000095746"/>
    </source>
</evidence>
<sequence>MPTTKTRKPKTAEAAPPVSNVPVFTKRNILTFQRYAKRRDLLSVLLEDGKEYTMEQVDSLLQNFFKKGKVN</sequence>
<dbReference type="Proteomes" id="UP000095746">
    <property type="component" value="Unassembled WGS sequence"/>
</dbReference>
<reference evidence="1 3" key="1">
    <citation type="submission" date="2015-09" db="EMBL/GenBank/DDBJ databases">
        <authorList>
            <consortium name="Pathogen Informatics"/>
        </authorList>
    </citation>
    <scope>NUCLEOTIDE SEQUENCE [LARGE SCALE GENOMIC DNA]</scope>
    <source>
        <strain evidence="1 3">2789STDY5608854</strain>
    </source>
</reference>
<name>A0A173XNB4_FLAPL</name>
<evidence type="ECO:0000313" key="1">
    <source>
        <dbReference type="EMBL" id="CUN53214.1"/>
    </source>
</evidence>
<dbReference type="EMBL" id="WKPR01000015">
    <property type="protein sequence ID" value="MSB20709.1"/>
    <property type="molecule type" value="Genomic_DNA"/>
</dbReference>
<organism evidence="1 3">
    <name type="scientific">Flavonifractor plautii</name>
    <name type="common">Fusobacterium plautii</name>
    <dbReference type="NCBI Taxonomy" id="292800"/>
    <lineage>
        <taxon>Bacteria</taxon>
        <taxon>Bacillati</taxon>
        <taxon>Bacillota</taxon>
        <taxon>Clostridia</taxon>
        <taxon>Eubacteriales</taxon>
        <taxon>Oscillospiraceae</taxon>
        <taxon>Flavonifractor</taxon>
    </lineage>
</organism>
<accession>A0A173XNB4</accession>
<reference evidence="2 4" key="2">
    <citation type="journal article" date="2019" name="Nat. Med.">
        <title>A library of human gut bacterial isolates paired with longitudinal multiomics data enables mechanistic microbiome research.</title>
        <authorList>
            <person name="Poyet M."/>
            <person name="Groussin M."/>
            <person name="Gibbons S.M."/>
            <person name="Avila-Pacheco J."/>
            <person name="Jiang X."/>
            <person name="Kearney S.M."/>
            <person name="Perrotta A.R."/>
            <person name="Berdy B."/>
            <person name="Zhao S."/>
            <person name="Lieberman T.D."/>
            <person name="Swanson P.K."/>
            <person name="Smith M."/>
            <person name="Roesemann S."/>
            <person name="Alexander J.E."/>
            <person name="Rich S.A."/>
            <person name="Livny J."/>
            <person name="Vlamakis H."/>
            <person name="Clish C."/>
            <person name="Bullock K."/>
            <person name="Deik A."/>
            <person name="Scott J."/>
            <person name="Pierce K.A."/>
            <person name="Xavier R.J."/>
            <person name="Alm E.J."/>
        </authorList>
    </citation>
    <scope>NUCLEOTIDE SEQUENCE [LARGE SCALE GENOMIC DNA]</scope>
    <source>
        <strain evidence="2 4">BIOML-A2</strain>
    </source>
</reference>